<accession>A0A9P6VVF8</accession>
<dbReference type="AlphaFoldDB" id="A0A9P6VVF8"/>
<dbReference type="Gene3D" id="3.80.10.10">
    <property type="entry name" value="Ribonuclease Inhibitor"/>
    <property type="match status" value="1"/>
</dbReference>
<evidence type="ECO:0000313" key="1">
    <source>
        <dbReference type="EMBL" id="KAG0656053.1"/>
    </source>
</evidence>
<dbReference type="OrthoDB" id="2529380at2759"/>
<sequence>MVFLPNELVDRILSESVLRKRDYCNIALASHDFCALARRYLFEDVTVECAYCTDESDPARALTDTARRRLRFFRTHPDLAALVRGAYRVDGSETFRPGDPDYQVKAIGRIWDAIYAVFPRLEQVWDEFLVPPSTLPACTSTLRSVRSLWLTNEAFTWLRHCRNLRSLNCSFTSEGAPVLPSPLPFSLEEIRLDELYGPPTPFLDLVRLSSSTLRSLDLCGRLAILTDFSGLPALETLRLSVCGGQGRADPAHEQSLLRASLPTLTRLKTLVVVQHFSWRRSGGVFDVIAHPDIVALFPKTLERIECDDEPTLEQCKSLFGAPAGTSMRNTTEARRWCQERGIAWRKARLG</sequence>
<dbReference type="SUPFAM" id="SSF52047">
    <property type="entry name" value="RNI-like"/>
    <property type="match status" value="1"/>
</dbReference>
<dbReference type="Proteomes" id="UP000777482">
    <property type="component" value="Unassembled WGS sequence"/>
</dbReference>
<proteinExistence type="predicted"/>
<protein>
    <submittedName>
        <fullName evidence="1">Uncharacterized protein</fullName>
    </submittedName>
</protein>
<evidence type="ECO:0000313" key="2">
    <source>
        <dbReference type="Proteomes" id="UP000777482"/>
    </source>
</evidence>
<organism evidence="1 2">
    <name type="scientific">Rhodotorula mucilaginosa</name>
    <name type="common">Yeast</name>
    <name type="synonym">Rhodotorula rubra</name>
    <dbReference type="NCBI Taxonomy" id="5537"/>
    <lineage>
        <taxon>Eukaryota</taxon>
        <taxon>Fungi</taxon>
        <taxon>Dikarya</taxon>
        <taxon>Basidiomycota</taxon>
        <taxon>Pucciniomycotina</taxon>
        <taxon>Microbotryomycetes</taxon>
        <taxon>Sporidiobolales</taxon>
        <taxon>Sporidiobolaceae</taxon>
        <taxon>Rhodotorula</taxon>
    </lineage>
</organism>
<dbReference type="InterPro" id="IPR032675">
    <property type="entry name" value="LRR_dom_sf"/>
</dbReference>
<name>A0A9P6VVF8_RHOMI</name>
<gene>
    <name evidence="1" type="ORF">C6P46_000485</name>
</gene>
<keyword evidence="2" id="KW-1185">Reference proteome</keyword>
<dbReference type="EMBL" id="PUHQ01000105">
    <property type="protein sequence ID" value="KAG0656053.1"/>
    <property type="molecule type" value="Genomic_DNA"/>
</dbReference>
<comment type="caution">
    <text evidence="1">The sequence shown here is derived from an EMBL/GenBank/DDBJ whole genome shotgun (WGS) entry which is preliminary data.</text>
</comment>
<reference evidence="1 2" key="1">
    <citation type="submission" date="2020-11" db="EMBL/GenBank/DDBJ databases">
        <title>Kefir isolates.</title>
        <authorList>
            <person name="Marcisauskas S."/>
            <person name="Kim Y."/>
            <person name="Blasche S."/>
        </authorList>
    </citation>
    <scope>NUCLEOTIDE SEQUENCE [LARGE SCALE GENOMIC DNA]</scope>
    <source>
        <strain evidence="1 2">KR</strain>
    </source>
</reference>